<evidence type="ECO:0000256" key="6">
    <source>
        <dbReference type="ARBA" id="ARBA00023163"/>
    </source>
</evidence>
<keyword evidence="12" id="KW-1185">Reference proteome</keyword>
<dbReference type="GO" id="GO:0003677">
    <property type="term" value="F:DNA binding"/>
    <property type="evidence" value="ECO:0007669"/>
    <property type="project" value="InterPro"/>
</dbReference>
<dbReference type="Gramene" id="EFJ05013">
    <property type="protein sequence ID" value="EFJ05013"/>
    <property type="gene ID" value="SELMODRAFT_137771"/>
</dbReference>
<feature type="region of interest" description="Disordered" evidence="9">
    <location>
        <begin position="191"/>
        <end position="229"/>
    </location>
</feature>
<gene>
    <name evidence="11" type="ORF">SELMODRAFT_137771</name>
</gene>
<evidence type="ECO:0000313" key="12">
    <source>
        <dbReference type="Proteomes" id="UP000001514"/>
    </source>
</evidence>
<keyword evidence="3 8" id="KW-0240">DNA-directed RNA polymerase</keyword>
<geneLocation type="mitochondrion" evidence="11"/>
<dbReference type="InterPro" id="IPR000722">
    <property type="entry name" value="RNA_pol_asu"/>
</dbReference>
<dbReference type="Gene3D" id="2.40.40.20">
    <property type="match status" value="1"/>
</dbReference>
<organism evidence="11 12">
    <name type="scientific">Selaginella moellendorffii</name>
    <name type="common">Spikemoss</name>
    <dbReference type="NCBI Taxonomy" id="88036"/>
    <lineage>
        <taxon>Eukaryota</taxon>
        <taxon>Viridiplantae</taxon>
        <taxon>Streptophyta</taxon>
        <taxon>Embryophyta</taxon>
        <taxon>Tracheophyta</taxon>
        <taxon>Lycopodiopsida</taxon>
        <taxon>Selaginellales</taxon>
        <taxon>Selaginellaceae</taxon>
        <taxon>Selaginella</taxon>
    </lineage>
</organism>
<dbReference type="Gene3D" id="1.10.40.90">
    <property type="match status" value="1"/>
</dbReference>
<dbReference type="Proteomes" id="UP000001514">
    <property type="component" value="Mitochondrion MT"/>
</dbReference>
<dbReference type="STRING" id="88036.D8TE68"/>
<dbReference type="PANTHER" id="PTHR19376:SF54">
    <property type="entry name" value="DNA-DIRECTED RNA POLYMERASE SUBUNIT BETA"/>
    <property type="match status" value="1"/>
</dbReference>
<keyword evidence="11" id="KW-0496">Mitochondrion</keyword>
<evidence type="ECO:0000256" key="3">
    <source>
        <dbReference type="ARBA" id="ARBA00022478"/>
    </source>
</evidence>
<reference evidence="11 12" key="1">
    <citation type="journal article" date="2011" name="Science">
        <title>The Selaginella genome identifies genetic changes associated with the evolution of vascular plants.</title>
        <authorList>
            <person name="Banks J.A."/>
            <person name="Nishiyama T."/>
            <person name="Hasebe M."/>
            <person name="Bowman J.L."/>
            <person name="Gribskov M."/>
            <person name="dePamphilis C."/>
            <person name="Albert V.A."/>
            <person name="Aono N."/>
            <person name="Aoyama T."/>
            <person name="Ambrose B.A."/>
            <person name="Ashton N.W."/>
            <person name="Axtell M.J."/>
            <person name="Barker E."/>
            <person name="Barker M.S."/>
            <person name="Bennetzen J.L."/>
            <person name="Bonawitz N.D."/>
            <person name="Chapple C."/>
            <person name="Cheng C."/>
            <person name="Correa L.G."/>
            <person name="Dacre M."/>
            <person name="DeBarry J."/>
            <person name="Dreyer I."/>
            <person name="Elias M."/>
            <person name="Engstrom E.M."/>
            <person name="Estelle M."/>
            <person name="Feng L."/>
            <person name="Finet C."/>
            <person name="Floyd S.K."/>
            <person name="Frommer W.B."/>
            <person name="Fujita T."/>
            <person name="Gramzow L."/>
            <person name="Gutensohn M."/>
            <person name="Harholt J."/>
            <person name="Hattori M."/>
            <person name="Heyl A."/>
            <person name="Hirai T."/>
            <person name="Hiwatashi Y."/>
            <person name="Ishikawa M."/>
            <person name="Iwata M."/>
            <person name="Karol K.G."/>
            <person name="Koehler B."/>
            <person name="Kolukisaoglu U."/>
            <person name="Kubo M."/>
            <person name="Kurata T."/>
            <person name="Lalonde S."/>
            <person name="Li K."/>
            <person name="Li Y."/>
            <person name="Litt A."/>
            <person name="Lyons E."/>
            <person name="Manning G."/>
            <person name="Maruyama T."/>
            <person name="Michael T.P."/>
            <person name="Mikami K."/>
            <person name="Miyazaki S."/>
            <person name="Morinaga S."/>
            <person name="Murata T."/>
            <person name="Mueller-Roeber B."/>
            <person name="Nelson D.R."/>
            <person name="Obara M."/>
            <person name="Oguri Y."/>
            <person name="Olmstead R.G."/>
            <person name="Onodera N."/>
            <person name="Petersen B.L."/>
            <person name="Pils B."/>
            <person name="Prigge M."/>
            <person name="Rensing S.A."/>
            <person name="Riano-Pachon D.M."/>
            <person name="Roberts A.W."/>
            <person name="Sato Y."/>
            <person name="Scheller H.V."/>
            <person name="Schulz B."/>
            <person name="Schulz C."/>
            <person name="Shakirov E.V."/>
            <person name="Shibagaki N."/>
            <person name="Shinohara N."/>
            <person name="Shippen D.E."/>
            <person name="Soerensen I."/>
            <person name="Sotooka R."/>
            <person name="Sugimoto N."/>
            <person name="Sugita M."/>
            <person name="Sumikawa N."/>
            <person name="Tanurdzic M."/>
            <person name="Theissen G."/>
            <person name="Ulvskov P."/>
            <person name="Wakazuki S."/>
            <person name="Weng J.K."/>
            <person name="Willats W.W."/>
            <person name="Wipf D."/>
            <person name="Wolf P.G."/>
            <person name="Yang L."/>
            <person name="Zimmer A.D."/>
            <person name="Zhu Q."/>
            <person name="Mitros T."/>
            <person name="Hellsten U."/>
            <person name="Loque D."/>
            <person name="Otillar R."/>
            <person name="Salamov A."/>
            <person name="Schmutz J."/>
            <person name="Shapiro H."/>
            <person name="Lindquist E."/>
            <person name="Lucas S."/>
            <person name="Rokhsar D."/>
            <person name="Grigoriev I.V."/>
        </authorList>
    </citation>
    <scope>NUCLEOTIDE SEQUENCE [LARGE SCALE GENOMIC DNA]</scope>
</reference>
<evidence type="ECO:0000256" key="1">
    <source>
        <dbReference type="ARBA" id="ARBA00004026"/>
    </source>
</evidence>
<evidence type="ECO:0000313" key="11">
    <source>
        <dbReference type="EMBL" id="EFJ05013.1"/>
    </source>
</evidence>
<name>D8TE68_SELML</name>
<dbReference type="GO" id="GO:0006351">
    <property type="term" value="P:DNA-templated transcription"/>
    <property type="evidence" value="ECO:0007669"/>
    <property type="project" value="InterPro"/>
</dbReference>
<evidence type="ECO:0000256" key="2">
    <source>
        <dbReference type="ARBA" id="ARBA00007207"/>
    </source>
</evidence>
<feature type="compositionally biased region" description="Basic and acidic residues" evidence="9">
    <location>
        <begin position="198"/>
        <end position="210"/>
    </location>
</feature>
<dbReference type="Gene3D" id="1.10.274.100">
    <property type="entry name" value="RNA polymerase Rpb1, domain 3"/>
    <property type="match status" value="1"/>
</dbReference>
<evidence type="ECO:0000256" key="7">
    <source>
        <dbReference type="ARBA" id="ARBA00048552"/>
    </source>
</evidence>
<evidence type="ECO:0000256" key="5">
    <source>
        <dbReference type="ARBA" id="ARBA00022695"/>
    </source>
</evidence>
<feature type="non-terminal residue" evidence="11">
    <location>
        <position position="1"/>
    </location>
</feature>
<dbReference type="FunCoup" id="D8TE68">
    <property type="interactions" value="118"/>
</dbReference>
<feature type="compositionally biased region" description="Basic and acidic residues" evidence="9">
    <location>
        <begin position="380"/>
        <end position="399"/>
    </location>
</feature>
<feature type="compositionally biased region" description="Basic residues" evidence="9">
    <location>
        <begin position="1"/>
        <end position="11"/>
    </location>
</feature>
<dbReference type="OMA" id="EWEDRKH"/>
<dbReference type="eggNOG" id="ENOG502QPYA">
    <property type="taxonomic scope" value="Eukaryota"/>
</dbReference>
<dbReference type="Pfam" id="PF00623">
    <property type="entry name" value="RNA_pol_Rpb1_2"/>
    <property type="match status" value="1"/>
</dbReference>
<comment type="similarity">
    <text evidence="2">Belongs to the RNA polymerase beta' chain family. RpoC1 subfamily.</text>
</comment>
<dbReference type="InParanoid" id="D8TE68"/>
<keyword evidence="5 8" id="KW-0548">Nucleotidyltransferase</keyword>
<feature type="compositionally biased region" description="Basic and acidic residues" evidence="9">
    <location>
        <begin position="47"/>
        <end position="62"/>
    </location>
</feature>
<comment type="function">
    <text evidence="1 8">DNA-dependent RNA polymerase catalyzes the transcription of DNA into RNA using the four ribonucleoside triphosphates as substrates.</text>
</comment>
<dbReference type="EMBL" id="GL377739">
    <property type="protein sequence ID" value="EFJ05013.1"/>
    <property type="molecule type" value="Genomic_DNA"/>
</dbReference>
<accession>D8TE68</accession>
<feature type="domain" description="RNA polymerase N-terminal" evidence="10">
    <location>
        <begin position="281"/>
        <end position="562"/>
    </location>
</feature>
<dbReference type="AlphaFoldDB" id="D8TE68"/>
<proteinExistence type="inferred from homology"/>
<protein>
    <recommendedName>
        <fullName evidence="8">DNA-directed RNA polymerase subunit</fullName>
        <ecNumber evidence="8">2.7.7.6</ecNumber>
    </recommendedName>
</protein>
<dbReference type="InterPro" id="IPR042102">
    <property type="entry name" value="RNA_pol_Rpb1_3_sf"/>
</dbReference>
<evidence type="ECO:0000259" key="10">
    <source>
        <dbReference type="SMART" id="SM00663"/>
    </source>
</evidence>
<dbReference type="SMART" id="SM00663">
    <property type="entry name" value="RPOLA_N"/>
    <property type="match status" value="1"/>
</dbReference>
<dbReference type="InterPro" id="IPR045867">
    <property type="entry name" value="DNA-dir_RpoC_beta_prime"/>
</dbReference>
<evidence type="ECO:0000256" key="8">
    <source>
        <dbReference type="RuleBase" id="RU004279"/>
    </source>
</evidence>
<comment type="catalytic activity">
    <reaction evidence="7 8">
        <text>RNA(n) + a ribonucleoside 5'-triphosphate = RNA(n+1) + diphosphate</text>
        <dbReference type="Rhea" id="RHEA:21248"/>
        <dbReference type="Rhea" id="RHEA-COMP:14527"/>
        <dbReference type="Rhea" id="RHEA-COMP:17342"/>
        <dbReference type="ChEBI" id="CHEBI:33019"/>
        <dbReference type="ChEBI" id="CHEBI:61557"/>
        <dbReference type="ChEBI" id="CHEBI:140395"/>
        <dbReference type="EC" id="2.7.7.6"/>
    </reaction>
</comment>
<dbReference type="InterPro" id="IPR006592">
    <property type="entry name" value="RNA_pol_N"/>
</dbReference>
<dbReference type="EC" id="2.7.7.6" evidence="8"/>
<feature type="region of interest" description="Disordered" evidence="9">
    <location>
        <begin position="352"/>
        <end position="401"/>
    </location>
</feature>
<feature type="region of interest" description="Disordered" evidence="9">
    <location>
        <begin position="1"/>
        <end position="78"/>
    </location>
</feature>
<keyword evidence="6 8" id="KW-0804">Transcription</keyword>
<dbReference type="SUPFAM" id="SSF64484">
    <property type="entry name" value="beta and beta-prime subunits of DNA dependent RNA-polymerase"/>
    <property type="match status" value="1"/>
</dbReference>
<dbReference type="InterPro" id="IPR007080">
    <property type="entry name" value="RNA_pol_Rpb1_1"/>
</dbReference>
<sequence length="713" mass="78564">NTTIHQNKHQYPRIGLAPPEQTRARADKVLPTGEIVGRVTQPSTFHHGSDEPEKDGTSRERISGPIRSGVRARGTSRERISGPIRSGVRARGKYQQGVEDGGDSIFRKECGAEYIEYRVRRSRMGYIESACAVTHARYLKNLPSHIANIPSKPLQELESLAYRDAPVTEKPTPPGFKRGFLKYDEYGTRNETIPRFSHRSDSDESMEREATTGGDAIREPSASPDPKALSDRAHAEWGFWMSGGPTTGDELEDRTTQRGKDLLVRHIGLLKNLVRTKTNPEWTVPSLSPVPPPEPRPMVQLGEGRMISPDINEPHRRIILRNNSLGNPSARRILAPEGVIVRQKKLLQGAVDAPIGNGIGGEPMTDTDERPSKPSSDMVQGKEGRSRENSPGKRVDHPGRPAIVVGPYLSLHQCGSPRGIAMEPPQPFIIRSSIGQQIAPSIRAAKPPTRKKTPLVRDILREVVRGHPVSLNRAPTLHRPGIQAFEPLSADGCAIRSHPSVCAGSNADSDGDQMAVHVPLPSGAQAEARPSALSHTNPLSPASGDPVSAPNQDMPPGPHISTIGHGQGIRGNRYYRSCRGNGYNPFVPYETLFHGIHYFNGHDALPITELQTVIDLHLQSPLWLRWPTDDSRIMNPIDREEPFEVQYEPTTGTCHQIHENYQTRGGGHTLSVYVRTTAGRIISNQRMESSLRGGAYSGIIRDYRMLRDPHGMV</sequence>
<dbReference type="GO" id="GO:0000428">
    <property type="term" value="C:DNA-directed RNA polymerase complex"/>
    <property type="evidence" value="ECO:0007669"/>
    <property type="project" value="UniProtKB-KW"/>
</dbReference>
<feature type="region of interest" description="Disordered" evidence="9">
    <location>
        <begin position="525"/>
        <end position="566"/>
    </location>
</feature>
<dbReference type="HOGENOM" id="CLU_030022_2_0_1"/>
<dbReference type="Pfam" id="PF04997">
    <property type="entry name" value="RNA_pol_Rpb1_1"/>
    <property type="match status" value="1"/>
</dbReference>
<evidence type="ECO:0000256" key="4">
    <source>
        <dbReference type="ARBA" id="ARBA00022679"/>
    </source>
</evidence>
<dbReference type="PANTHER" id="PTHR19376">
    <property type="entry name" value="DNA-DIRECTED RNA POLYMERASE"/>
    <property type="match status" value="1"/>
</dbReference>
<dbReference type="GO" id="GO:0003899">
    <property type="term" value="F:DNA-directed RNA polymerase activity"/>
    <property type="evidence" value="ECO:0007669"/>
    <property type="project" value="UniProtKB-EC"/>
</dbReference>
<keyword evidence="4 8" id="KW-0808">Transferase</keyword>
<evidence type="ECO:0000256" key="9">
    <source>
        <dbReference type="SAM" id="MobiDB-lite"/>
    </source>
</evidence>